<dbReference type="Proteomes" id="UP000410049">
    <property type="component" value="Unassembled WGS sequence"/>
</dbReference>
<sequence length="651" mass="70840">MSGLERTVTVRHRYTPDEATIAEVDRIFHGLIAEDKAPAYVYGIFDRHGLMHCGHGGSVPRPDHGAQAVGVNHSNRMNALDSTGAVDTGDATDGGGADGATVALNEHTRFRIASMSKSFAAAAVMQLAWQGLVDLHAPASDYVPELRHVQPYREDAFPITVHDLLAMSCGLATDDAWADRQESISRDELRSLLAQRLKSIYAPSERYEYSNIGYAAVGELIRNVSGMDVPDYVRTHLLEPLGLHETTYDWREVSPSALVCGYHFDPETKAWVAEPFADPGAFSVIGGVISSVHDVAAWDAWLARGFEDEPSTDDEVLPKRYRRLMQMPHTPMPPVLRSGSSRGWLTKRDFNEIEAYGYGLIIMHDERFGDIAYHSGGYPGYGSNMRWHLDSGLGVVVLANGRYTTPSVLAIRALSMLLEEASRKGLVAGWSFPLWAETRKAQRRVNAMLGGLVENAATAGADGHAGERGGECANDHADARDIADERAIAADAVDSETCARAIASLSDILAMNVTMDWTFEERGAQLARLLKDTGLPVSSIPAADADNDEVKGDEAAEKADGGADYLASDRLTSTHCTTASLTTVHLTATDEHADSPAQLSWTVPCERHPLRCTIQLNSLEHPQVQTLEFARADAPRTDDIVTVTPGTRILW</sequence>
<dbReference type="PANTHER" id="PTHR46825">
    <property type="entry name" value="D-ALANYL-D-ALANINE-CARBOXYPEPTIDASE/ENDOPEPTIDASE AMPH"/>
    <property type="match status" value="1"/>
</dbReference>
<proteinExistence type="predicted"/>
<protein>
    <submittedName>
        <fullName evidence="2">Class A beta-lactamase-related serine hydrolase</fullName>
    </submittedName>
</protein>
<dbReference type="Pfam" id="PF00144">
    <property type="entry name" value="Beta-lactamase"/>
    <property type="match status" value="1"/>
</dbReference>
<name>A0A5M9ZPI9_9BIFI</name>
<evidence type="ECO:0000259" key="1">
    <source>
        <dbReference type="Pfam" id="PF00144"/>
    </source>
</evidence>
<feature type="domain" description="Beta-lactamase-related" evidence="1">
    <location>
        <begin position="98"/>
        <end position="409"/>
    </location>
</feature>
<reference evidence="2 3" key="1">
    <citation type="journal article" date="2019" name="Syst. Appl. Microbiol.">
        <title>Characterization of Bifidobacterium species in feaces of the Egyptian fruit bat: Description of B. vespertilionis sp. nov. and B. rousetti sp. nov.</title>
        <authorList>
            <person name="Modesto M."/>
            <person name="Satti M."/>
            <person name="Watanabe K."/>
            <person name="Puglisi E."/>
            <person name="Morelli L."/>
            <person name="Huang C.-H."/>
            <person name="Liou J.-S."/>
            <person name="Miyashita M."/>
            <person name="Tamura T."/>
            <person name="Saito S."/>
            <person name="Mori K."/>
            <person name="Huang L."/>
            <person name="Sciavilla P."/>
            <person name="Sandri C."/>
            <person name="Spiezio C."/>
            <person name="Vitali F."/>
            <person name="Cavalieri D."/>
            <person name="Perpetuini G."/>
            <person name="Tofalo R."/>
            <person name="Bonetti A."/>
            <person name="Arita M."/>
            <person name="Mattarelli P."/>
        </authorList>
    </citation>
    <scope>NUCLEOTIDE SEQUENCE [LARGE SCALE GENOMIC DNA]</scope>
    <source>
        <strain evidence="2 3">RST17</strain>
    </source>
</reference>
<evidence type="ECO:0000313" key="2">
    <source>
        <dbReference type="EMBL" id="KAA8829566.1"/>
    </source>
</evidence>
<dbReference type="InterPro" id="IPR050491">
    <property type="entry name" value="AmpC-like"/>
</dbReference>
<dbReference type="RefSeq" id="WP_150378475.1">
    <property type="nucleotide sequence ID" value="NZ_RZUH01000001.1"/>
</dbReference>
<dbReference type="InterPro" id="IPR012338">
    <property type="entry name" value="Beta-lactam/transpept-like"/>
</dbReference>
<organism evidence="2 3">
    <name type="scientific">Bifidobacterium myosotis</name>
    <dbReference type="NCBI Taxonomy" id="1630166"/>
    <lineage>
        <taxon>Bacteria</taxon>
        <taxon>Bacillati</taxon>
        <taxon>Actinomycetota</taxon>
        <taxon>Actinomycetes</taxon>
        <taxon>Bifidobacteriales</taxon>
        <taxon>Bifidobacteriaceae</taxon>
        <taxon>Bifidobacterium</taxon>
    </lineage>
</organism>
<dbReference type="InterPro" id="IPR001466">
    <property type="entry name" value="Beta-lactam-related"/>
</dbReference>
<dbReference type="AlphaFoldDB" id="A0A5M9ZPI9"/>
<keyword evidence="2" id="KW-0378">Hydrolase</keyword>
<dbReference type="GO" id="GO:0016787">
    <property type="term" value="F:hydrolase activity"/>
    <property type="evidence" value="ECO:0007669"/>
    <property type="project" value="UniProtKB-KW"/>
</dbReference>
<dbReference type="PANTHER" id="PTHR46825:SF9">
    <property type="entry name" value="BETA-LACTAMASE-RELATED DOMAIN-CONTAINING PROTEIN"/>
    <property type="match status" value="1"/>
</dbReference>
<accession>A0A5M9ZPI9</accession>
<evidence type="ECO:0000313" key="3">
    <source>
        <dbReference type="Proteomes" id="UP000410049"/>
    </source>
</evidence>
<gene>
    <name evidence="2" type="ORF">EMO91_00730</name>
</gene>
<dbReference type="SUPFAM" id="SSF56601">
    <property type="entry name" value="beta-lactamase/transpeptidase-like"/>
    <property type="match status" value="1"/>
</dbReference>
<comment type="caution">
    <text evidence="2">The sequence shown here is derived from an EMBL/GenBank/DDBJ whole genome shotgun (WGS) entry which is preliminary data.</text>
</comment>
<dbReference type="EMBL" id="RZUH01000001">
    <property type="protein sequence ID" value="KAA8829566.1"/>
    <property type="molecule type" value="Genomic_DNA"/>
</dbReference>
<dbReference type="Gene3D" id="3.40.710.10">
    <property type="entry name" value="DD-peptidase/beta-lactamase superfamily"/>
    <property type="match status" value="1"/>
</dbReference>